<dbReference type="AlphaFoldDB" id="A0A645GGH7"/>
<dbReference type="SUPFAM" id="SSF160240">
    <property type="entry name" value="Cation efflux protein cytoplasmic domain-like"/>
    <property type="match status" value="1"/>
</dbReference>
<evidence type="ECO:0000259" key="7">
    <source>
        <dbReference type="Pfam" id="PF16916"/>
    </source>
</evidence>
<keyword evidence="4" id="KW-1133">Transmembrane helix</keyword>
<dbReference type="InterPro" id="IPR002524">
    <property type="entry name" value="Cation_efflux"/>
</dbReference>
<feature type="domain" description="Cation efflux protein cytoplasmic" evidence="7">
    <location>
        <begin position="124"/>
        <end position="201"/>
    </location>
</feature>
<dbReference type="GO" id="GO:0016020">
    <property type="term" value="C:membrane"/>
    <property type="evidence" value="ECO:0007669"/>
    <property type="project" value="UniProtKB-SubCell"/>
</dbReference>
<comment type="caution">
    <text evidence="8">The sequence shown here is derived from an EMBL/GenBank/DDBJ whole genome shotgun (WGS) entry which is preliminary data.</text>
</comment>
<evidence type="ECO:0000256" key="3">
    <source>
        <dbReference type="ARBA" id="ARBA00022692"/>
    </source>
</evidence>
<proteinExistence type="predicted"/>
<dbReference type="Gene3D" id="3.30.70.1350">
    <property type="entry name" value="Cation efflux protein, cytoplasmic domain"/>
    <property type="match status" value="1"/>
</dbReference>
<dbReference type="Pfam" id="PF16916">
    <property type="entry name" value="ZT_dimer"/>
    <property type="match status" value="1"/>
</dbReference>
<sequence length="210" mass="23260">MLLGASVWIFATAIREIKHPHEGPEAFTLVVLALVVIVKEALFRHVFRESIAVESTAVQTDAWHHRSDAITSFAAAVGIGIALIGGEGYEAADDYAAALAALVIAWNGWRLLRSAVHELMDASPQKEVVDQMAETAAAIPGVDLVEKCFVRKMGYSFYVDMHVQVDPQMTVQRSHEIAHQVKDRIRHDFPRVRDVLVHIEPTGDKPHPLE</sequence>
<name>A0A645GGH7_9ZZZZ</name>
<dbReference type="Pfam" id="PF01545">
    <property type="entry name" value="Cation_efflux"/>
    <property type="match status" value="1"/>
</dbReference>
<evidence type="ECO:0000259" key="6">
    <source>
        <dbReference type="Pfam" id="PF01545"/>
    </source>
</evidence>
<dbReference type="InterPro" id="IPR058533">
    <property type="entry name" value="Cation_efflux_TM"/>
</dbReference>
<comment type="subcellular location">
    <subcellularLocation>
        <location evidence="1">Membrane</location>
        <topology evidence="1">Multi-pass membrane protein</topology>
    </subcellularLocation>
</comment>
<organism evidence="8">
    <name type="scientific">bioreactor metagenome</name>
    <dbReference type="NCBI Taxonomy" id="1076179"/>
    <lineage>
        <taxon>unclassified sequences</taxon>
        <taxon>metagenomes</taxon>
        <taxon>ecological metagenomes</taxon>
    </lineage>
</organism>
<keyword evidence="2" id="KW-0813">Transport</keyword>
<dbReference type="InterPro" id="IPR050291">
    <property type="entry name" value="CDF_Transporter"/>
</dbReference>
<dbReference type="InterPro" id="IPR027470">
    <property type="entry name" value="Cation_efflux_CTD"/>
</dbReference>
<evidence type="ECO:0000256" key="1">
    <source>
        <dbReference type="ARBA" id="ARBA00004141"/>
    </source>
</evidence>
<dbReference type="Gene3D" id="1.20.1510.10">
    <property type="entry name" value="Cation efflux protein transmembrane domain"/>
    <property type="match status" value="1"/>
</dbReference>
<dbReference type="SUPFAM" id="SSF161111">
    <property type="entry name" value="Cation efflux protein transmembrane domain-like"/>
    <property type="match status" value="1"/>
</dbReference>
<evidence type="ECO:0000256" key="4">
    <source>
        <dbReference type="ARBA" id="ARBA00022989"/>
    </source>
</evidence>
<dbReference type="PANTHER" id="PTHR43840">
    <property type="entry name" value="MITOCHONDRIAL METAL TRANSPORTER 1-RELATED"/>
    <property type="match status" value="1"/>
</dbReference>
<evidence type="ECO:0000256" key="5">
    <source>
        <dbReference type="ARBA" id="ARBA00023136"/>
    </source>
</evidence>
<keyword evidence="3" id="KW-0812">Transmembrane</keyword>
<keyword evidence="5" id="KW-0472">Membrane</keyword>
<dbReference type="PANTHER" id="PTHR43840:SF15">
    <property type="entry name" value="MITOCHONDRIAL METAL TRANSPORTER 1-RELATED"/>
    <property type="match status" value="1"/>
</dbReference>
<dbReference type="GO" id="GO:0008324">
    <property type="term" value="F:monoatomic cation transmembrane transporter activity"/>
    <property type="evidence" value="ECO:0007669"/>
    <property type="project" value="InterPro"/>
</dbReference>
<evidence type="ECO:0000313" key="8">
    <source>
        <dbReference type="EMBL" id="MPN25276.1"/>
    </source>
</evidence>
<protein>
    <submittedName>
        <fullName evidence="8">Ferrous-iron efflux pump FieF</fullName>
    </submittedName>
</protein>
<reference evidence="8" key="1">
    <citation type="submission" date="2019-08" db="EMBL/GenBank/DDBJ databases">
        <authorList>
            <person name="Kucharzyk K."/>
            <person name="Murdoch R.W."/>
            <person name="Higgins S."/>
            <person name="Loffler F."/>
        </authorList>
    </citation>
    <scope>NUCLEOTIDE SEQUENCE</scope>
</reference>
<dbReference type="InterPro" id="IPR027469">
    <property type="entry name" value="Cation_efflux_TMD_sf"/>
</dbReference>
<accession>A0A645GGH7</accession>
<evidence type="ECO:0000256" key="2">
    <source>
        <dbReference type="ARBA" id="ARBA00022448"/>
    </source>
</evidence>
<dbReference type="InterPro" id="IPR036837">
    <property type="entry name" value="Cation_efflux_CTD_sf"/>
</dbReference>
<dbReference type="EMBL" id="VSSQ01074394">
    <property type="protein sequence ID" value="MPN25276.1"/>
    <property type="molecule type" value="Genomic_DNA"/>
</dbReference>
<dbReference type="NCBIfam" id="TIGR01297">
    <property type="entry name" value="CDF"/>
    <property type="match status" value="1"/>
</dbReference>
<gene>
    <name evidence="8" type="primary">fieF_38</name>
    <name evidence="8" type="ORF">SDC9_172683</name>
</gene>
<feature type="domain" description="Cation efflux protein transmembrane" evidence="6">
    <location>
        <begin position="1"/>
        <end position="120"/>
    </location>
</feature>